<proteinExistence type="predicted"/>
<feature type="compositionally biased region" description="Low complexity" evidence="1">
    <location>
        <begin position="309"/>
        <end position="324"/>
    </location>
</feature>
<feature type="region of interest" description="Disordered" evidence="1">
    <location>
        <begin position="309"/>
        <end position="365"/>
    </location>
</feature>
<accession>A0A7S0XGL2</accession>
<gene>
    <name evidence="2" type="ORF">MANT1106_LOCUS20349</name>
</gene>
<dbReference type="EMBL" id="HBFC01034206">
    <property type="protein sequence ID" value="CAD8721137.1"/>
    <property type="molecule type" value="Transcribed_RNA"/>
</dbReference>
<feature type="compositionally biased region" description="Gly residues" evidence="1">
    <location>
        <begin position="128"/>
        <end position="137"/>
    </location>
</feature>
<protein>
    <submittedName>
        <fullName evidence="2">Uncharacterized protein</fullName>
    </submittedName>
</protein>
<sequence>MEDMEDPWVKLVTVVVEGDSGQGGEGDPGRVLIIVVVLHAPPPSQPPPLEVRVLLSVITPGGRAAAVGEAETELELAGGYVCLTLVPCVYPPPLPPVPYVNLILTAVEGDERGGAGEDGDNDDRLTGVEGGGAGGKGSRNEGRVLVTLVLDPTGLGRPRPSPSNVVVAPSAEKPNALPAKRKRKQVAPPPPPQRPAWPTPRPCPRGPGMKNGDPHVNTSHPSGRSALDAGYPRASALWERHAPTPDSPNNFHLTAAARMREGHGPLSPHARASSPLGGAGVGAGGPTRRLPPLNPTAASVSLARELSYASPSSPAAGRSRAGSRLVAQQPRSARRARRSEDGGDSDMEREGWTTAGNGAGAVPGDADERVVTVGAGREELDVGLQLAPAGEREAGEESAAAADTTELADGAATQEVVVVVAAAAEDGIDGTAAVAAAALLDLAAEDFRVHAAGGVALPPIPVPALLPGASSPERTGRRRGVPRRVALAFPRLPAVVGEFACFGMSGAVCEADAELTDYDASGNPVNAAVLSPEKLARLTRAVMPAKSRNQGFDPRLGRSGLFTAYGLNQLVDVPRNSDRHRAAGRAAGEEEIKPKSHGFGWSFKSRRTKT</sequence>
<evidence type="ECO:0000313" key="2">
    <source>
        <dbReference type="EMBL" id="CAD8721137.1"/>
    </source>
</evidence>
<feature type="compositionally biased region" description="Pro residues" evidence="1">
    <location>
        <begin position="187"/>
        <end position="205"/>
    </location>
</feature>
<feature type="region of interest" description="Disordered" evidence="1">
    <location>
        <begin position="576"/>
        <end position="610"/>
    </location>
</feature>
<name>A0A7S0XGL2_9CHLO</name>
<feature type="compositionally biased region" description="Basic and acidic residues" evidence="1">
    <location>
        <begin position="576"/>
        <end position="594"/>
    </location>
</feature>
<organism evidence="2">
    <name type="scientific">Mantoniella antarctica</name>
    <dbReference type="NCBI Taxonomy" id="81844"/>
    <lineage>
        <taxon>Eukaryota</taxon>
        <taxon>Viridiplantae</taxon>
        <taxon>Chlorophyta</taxon>
        <taxon>Mamiellophyceae</taxon>
        <taxon>Mamiellales</taxon>
        <taxon>Mamiellaceae</taxon>
        <taxon>Mantoniella</taxon>
    </lineage>
</organism>
<dbReference type="AlphaFoldDB" id="A0A7S0XGL2"/>
<evidence type="ECO:0000256" key="1">
    <source>
        <dbReference type="SAM" id="MobiDB-lite"/>
    </source>
</evidence>
<feature type="compositionally biased region" description="Basic and acidic residues" evidence="1">
    <location>
        <begin position="338"/>
        <end position="351"/>
    </location>
</feature>
<feature type="region of interest" description="Disordered" evidence="1">
    <location>
        <begin position="111"/>
        <end position="228"/>
    </location>
</feature>
<reference evidence="2" key="1">
    <citation type="submission" date="2021-01" db="EMBL/GenBank/DDBJ databases">
        <authorList>
            <person name="Corre E."/>
            <person name="Pelletier E."/>
            <person name="Niang G."/>
            <person name="Scheremetjew M."/>
            <person name="Finn R."/>
            <person name="Kale V."/>
            <person name="Holt S."/>
            <person name="Cochrane G."/>
            <person name="Meng A."/>
            <person name="Brown T."/>
            <person name="Cohen L."/>
        </authorList>
    </citation>
    <scope>NUCLEOTIDE SEQUENCE</scope>
    <source>
        <strain evidence="2">SL-175</strain>
    </source>
</reference>
<feature type="region of interest" description="Disordered" evidence="1">
    <location>
        <begin position="262"/>
        <end position="295"/>
    </location>
</feature>